<dbReference type="SUPFAM" id="SSF100950">
    <property type="entry name" value="NagB/RpiA/CoA transferase-like"/>
    <property type="match status" value="1"/>
</dbReference>
<evidence type="ECO:0000256" key="1">
    <source>
        <dbReference type="ARBA" id="ARBA00010466"/>
    </source>
</evidence>
<evidence type="ECO:0000313" key="7">
    <source>
        <dbReference type="EMBL" id="SDF68115.1"/>
    </source>
</evidence>
<keyword evidence="3" id="KW-0238">DNA-binding</keyword>
<proteinExistence type="inferred from homology"/>
<evidence type="ECO:0000256" key="3">
    <source>
        <dbReference type="ARBA" id="ARBA00023125"/>
    </source>
</evidence>
<dbReference type="Proteomes" id="UP000243333">
    <property type="component" value="Unassembled WGS sequence"/>
</dbReference>
<sequence>MKDIARLHRKIAPELISIMEDRYNILRHIQYAQPVGRRALAAMLGVGERVVRAQVDFLKSAGLVDFSPLGMTITDEGGALLSELAAYIRLVCGLTDLEEELAAKLRLERVVIIPGDSQADAAVQRELGRAAAGVLSQYLGDNMTIAVSGGSTMATLADAVQFSAPGSTVVPARGGLGEQVEYQANTIAARIAGKLGGRYRLLHIPDGLSEEALEAILASDGNVRAVADMIKHAHILVHGIGQAAQMAARRGLPAETIREITDRGAVGEALGYYCTIKGEIVHVTNSVGLRLADLTGIGRVIAVAGGSSKAAAIVAVIGAGRQDILITDEAAARAIQGLLHY</sequence>
<accession>A0A1G7N202</accession>
<organism evidence="7 8">
    <name type="scientific">Sporolituus thermophilus DSM 23256</name>
    <dbReference type="NCBI Taxonomy" id="1123285"/>
    <lineage>
        <taxon>Bacteria</taxon>
        <taxon>Bacillati</taxon>
        <taxon>Bacillota</taxon>
        <taxon>Negativicutes</taxon>
        <taxon>Selenomonadales</taxon>
        <taxon>Sporomusaceae</taxon>
        <taxon>Sporolituus</taxon>
    </lineage>
</organism>
<dbReference type="GO" id="GO:0030246">
    <property type="term" value="F:carbohydrate binding"/>
    <property type="evidence" value="ECO:0007669"/>
    <property type="project" value="InterPro"/>
</dbReference>
<dbReference type="STRING" id="1123285.SAMN05660235_02389"/>
<dbReference type="SUPFAM" id="SSF46785">
    <property type="entry name" value="Winged helix' DNA-binding domain"/>
    <property type="match status" value="1"/>
</dbReference>
<feature type="domain" description="Sugar-binding" evidence="5">
    <location>
        <begin position="93"/>
        <end position="335"/>
    </location>
</feature>
<dbReference type="Pfam" id="PF21715">
    <property type="entry name" value="CggR_N"/>
    <property type="match status" value="1"/>
</dbReference>
<dbReference type="InterPro" id="IPR048715">
    <property type="entry name" value="CggR_N"/>
</dbReference>
<reference evidence="8" key="1">
    <citation type="submission" date="2016-10" db="EMBL/GenBank/DDBJ databases">
        <authorList>
            <person name="Varghese N."/>
            <person name="Submissions S."/>
        </authorList>
    </citation>
    <scope>NUCLEOTIDE SEQUENCE [LARGE SCALE GENOMIC DNA]</scope>
    <source>
        <strain evidence="8">DSM 23256</strain>
    </source>
</reference>
<dbReference type="InterPro" id="IPR036390">
    <property type="entry name" value="WH_DNA-bd_sf"/>
</dbReference>
<evidence type="ECO:0000256" key="4">
    <source>
        <dbReference type="ARBA" id="ARBA00023163"/>
    </source>
</evidence>
<protein>
    <submittedName>
        <fullName evidence="7">Central glycolytic genes regulator</fullName>
    </submittedName>
</protein>
<dbReference type="Gene3D" id="3.40.50.1360">
    <property type="match status" value="1"/>
</dbReference>
<evidence type="ECO:0000256" key="2">
    <source>
        <dbReference type="ARBA" id="ARBA00023015"/>
    </source>
</evidence>
<dbReference type="InterPro" id="IPR007324">
    <property type="entry name" value="Sugar-bd_dom_put"/>
</dbReference>
<gene>
    <name evidence="7" type="ORF">SAMN05660235_02389</name>
</gene>
<keyword evidence="8" id="KW-1185">Reference proteome</keyword>
<dbReference type="GO" id="GO:0003677">
    <property type="term" value="F:DNA binding"/>
    <property type="evidence" value="ECO:0007669"/>
    <property type="project" value="UniProtKB-KW"/>
</dbReference>
<evidence type="ECO:0000259" key="6">
    <source>
        <dbReference type="Pfam" id="PF21715"/>
    </source>
</evidence>
<dbReference type="PANTHER" id="PTHR34294">
    <property type="entry name" value="TRANSCRIPTIONAL REGULATOR-RELATED"/>
    <property type="match status" value="1"/>
</dbReference>
<evidence type="ECO:0000313" key="8">
    <source>
        <dbReference type="Proteomes" id="UP000243333"/>
    </source>
</evidence>
<keyword evidence="2" id="KW-0805">Transcription regulation</keyword>
<dbReference type="InterPro" id="IPR036388">
    <property type="entry name" value="WH-like_DNA-bd_sf"/>
</dbReference>
<dbReference type="Gene3D" id="1.10.10.10">
    <property type="entry name" value="Winged helix-like DNA-binding domain superfamily/Winged helix DNA-binding domain"/>
    <property type="match status" value="1"/>
</dbReference>
<dbReference type="PANTHER" id="PTHR34294:SF5">
    <property type="entry name" value="CENTRAL GLYCOLYTIC GENES REGULATOR"/>
    <property type="match status" value="1"/>
</dbReference>
<comment type="similarity">
    <text evidence="1">Belongs to the SorC transcriptional regulatory family.</text>
</comment>
<name>A0A1G7N202_9FIRM</name>
<dbReference type="OrthoDB" id="9793820at2"/>
<dbReference type="Pfam" id="PF04198">
    <property type="entry name" value="Sugar-bind"/>
    <property type="match status" value="1"/>
</dbReference>
<keyword evidence="4" id="KW-0804">Transcription</keyword>
<dbReference type="InterPro" id="IPR051054">
    <property type="entry name" value="SorC_transcr_regulators"/>
</dbReference>
<evidence type="ECO:0000259" key="5">
    <source>
        <dbReference type="Pfam" id="PF04198"/>
    </source>
</evidence>
<dbReference type="EMBL" id="FNBU01000021">
    <property type="protein sequence ID" value="SDF68115.1"/>
    <property type="molecule type" value="Genomic_DNA"/>
</dbReference>
<feature type="domain" description="CggR N-terminal DNA binding" evidence="6">
    <location>
        <begin position="18"/>
        <end position="87"/>
    </location>
</feature>
<dbReference type="InterPro" id="IPR037171">
    <property type="entry name" value="NagB/RpiA_transferase-like"/>
</dbReference>
<dbReference type="AlphaFoldDB" id="A0A1G7N202"/>
<dbReference type="RefSeq" id="WP_093691168.1">
    <property type="nucleotide sequence ID" value="NZ_FNBU01000021.1"/>
</dbReference>